<dbReference type="EMBL" id="JAATLK010000001">
    <property type="protein sequence ID" value="NIZ46466.1"/>
    <property type="molecule type" value="Genomic_DNA"/>
</dbReference>
<dbReference type="Proteomes" id="UP000752013">
    <property type="component" value="Unassembled WGS sequence"/>
</dbReference>
<evidence type="ECO:0000313" key="8">
    <source>
        <dbReference type="Proteomes" id="UP000752013"/>
    </source>
</evidence>
<dbReference type="PROSITE" id="PS50249">
    <property type="entry name" value="MPN"/>
    <property type="match status" value="1"/>
</dbReference>
<dbReference type="AlphaFoldDB" id="A0A968GEU5"/>
<evidence type="ECO:0000256" key="4">
    <source>
        <dbReference type="ARBA" id="ARBA00022833"/>
    </source>
</evidence>
<evidence type="ECO:0000256" key="1">
    <source>
        <dbReference type="ARBA" id="ARBA00022670"/>
    </source>
</evidence>
<dbReference type="GO" id="GO:0008237">
    <property type="term" value="F:metallopeptidase activity"/>
    <property type="evidence" value="ECO:0007669"/>
    <property type="project" value="UniProtKB-KW"/>
</dbReference>
<dbReference type="Gene3D" id="3.40.140.10">
    <property type="entry name" value="Cytidine Deaminase, domain 2"/>
    <property type="match status" value="1"/>
</dbReference>
<dbReference type="GO" id="GO:0046872">
    <property type="term" value="F:metal ion binding"/>
    <property type="evidence" value="ECO:0007669"/>
    <property type="project" value="UniProtKB-KW"/>
</dbReference>
<name>A0A968GEU5_9SPIO</name>
<evidence type="ECO:0000256" key="5">
    <source>
        <dbReference type="ARBA" id="ARBA00023049"/>
    </source>
</evidence>
<keyword evidence="2" id="KW-0479">Metal-binding</keyword>
<accession>A0A968GEU5</accession>
<dbReference type="RefSeq" id="WP_167702931.1">
    <property type="nucleotide sequence ID" value="NZ_CP118168.1"/>
</dbReference>
<dbReference type="CDD" id="cd08071">
    <property type="entry name" value="MPN_DUF2466"/>
    <property type="match status" value="1"/>
</dbReference>
<dbReference type="PROSITE" id="PS01302">
    <property type="entry name" value="UPF0758"/>
    <property type="match status" value="1"/>
</dbReference>
<evidence type="ECO:0000313" key="7">
    <source>
        <dbReference type="EMBL" id="NIZ46466.1"/>
    </source>
</evidence>
<dbReference type="GO" id="GO:0006508">
    <property type="term" value="P:proteolysis"/>
    <property type="evidence" value="ECO:0007669"/>
    <property type="project" value="UniProtKB-KW"/>
</dbReference>
<proteinExistence type="predicted"/>
<evidence type="ECO:0000259" key="6">
    <source>
        <dbReference type="PROSITE" id="PS50249"/>
    </source>
</evidence>
<evidence type="ECO:0000256" key="3">
    <source>
        <dbReference type="ARBA" id="ARBA00022801"/>
    </source>
</evidence>
<sequence length="236" mass="27272">MIYNRNNGLSREERDYFISVGELQFLDNTDLINILLNAGEYRDDIDCSGISELVISFLQSRVKQELDYSGDELKFKEALGERKVLHLKAGMELYRRVLYPFSHIINNPKDLYPLLTHFSRRPEENVYLYTLNAANELLNQHHVSRGLVNLAVCHPREVFRLAMIDKATHIILAHNHPSGNLTPSRDDRDVTKRILRVGQIVGIPLTDHIIFTTDRFYSFRESDSELSALFNLGNEI</sequence>
<reference evidence="7" key="1">
    <citation type="submission" date="2020-03" db="EMBL/GenBank/DDBJ databases">
        <title>Spirochaetal bacteria isolated from arthropods constitute a novel genus Entomospira genus novum within the order Spirochaetales.</title>
        <authorList>
            <person name="Grana-Miraglia L."/>
            <person name="Sikutova S."/>
            <person name="Fingerle V."/>
            <person name="Sing A."/>
            <person name="Castillo-Ramirez S."/>
            <person name="Margos G."/>
            <person name="Rudolf I."/>
        </authorList>
    </citation>
    <scope>NUCLEOTIDE SEQUENCE</scope>
    <source>
        <strain evidence="7">BR208</strain>
    </source>
</reference>
<dbReference type="PANTHER" id="PTHR30471:SF3">
    <property type="entry name" value="UPF0758 PROTEIN YEES-RELATED"/>
    <property type="match status" value="1"/>
</dbReference>
<dbReference type="InterPro" id="IPR020891">
    <property type="entry name" value="UPF0758_CS"/>
</dbReference>
<evidence type="ECO:0000256" key="2">
    <source>
        <dbReference type="ARBA" id="ARBA00022723"/>
    </source>
</evidence>
<dbReference type="InterPro" id="IPR025657">
    <property type="entry name" value="RadC_JAB"/>
</dbReference>
<dbReference type="InterPro" id="IPR001405">
    <property type="entry name" value="UPF0758"/>
</dbReference>
<comment type="caution">
    <text evidence="7">The sequence shown here is derived from an EMBL/GenBank/DDBJ whole genome shotgun (WGS) entry which is preliminary data.</text>
</comment>
<dbReference type="Pfam" id="PF04002">
    <property type="entry name" value="RadC"/>
    <property type="match status" value="1"/>
</dbReference>
<keyword evidence="1" id="KW-0645">Protease</keyword>
<protein>
    <submittedName>
        <fullName evidence="7">JAB domain-containing protein</fullName>
    </submittedName>
</protein>
<keyword evidence="3" id="KW-0378">Hydrolase</keyword>
<keyword evidence="5" id="KW-0482">Metalloprotease</keyword>
<keyword evidence="8" id="KW-1185">Reference proteome</keyword>
<dbReference type="InterPro" id="IPR037518">
    <property type="entry name" value="MPN"/>
</dbReference>
<organism evidence="7 8">
    <name type="scientific">Entomospira nematocerorum</name>
    <dbReference type="NCBI Taxonomy" id="2719987"/>
    <lineage>
        <taxon>Bacteria</taxon>
        <taxon>Pseudomonadati</taxon>
        <taxon>Spirochaetota</taxon>
        <taxon>Spirochaetia</taxon>
        <taxon>Spirochaetales</taxon>
        <taxon>Spirochaetaceae</taxon>
        <taxon>Entomospira</taxon>
    </lineage>
</organism>
<dbReference type="PANTHER" id="PTHR30471">
    <property type="entry name" value="DNA REPAIR PROTEIN RADC"/>
    <property type="match status" value="1"/>
</dbReference>
<gene>
    <name evidence="7" type="ORF">HCT46_00790</name>
</gene>
<feature type="domain" description="MPN" evidence="6">
    <location>
        <begin position="104"/>
        <end position="225"/>
    </location>
</feature>
<keyword evidence="4" id="KW-0862">Zinc</keyword>